<dbReference type="InterPro" id="IPR049874">
    <property type="entry name" value="ROK_cs"/>
</dbReference>
<dbReference type="Proteomes" id="UP000295302">
    <property type="component" value="Unassembled WGS sequence"/>
</dbReference>
<evidence type="ECO:0000313" key="3">
    <source>
        <dbReference type="Proteomes" id="UP000295302"/>
    </source>
</evidence>
<organism evidence="2 3">
    <name type="scientific">Nonomuraea terrae</name>
    <dbReference type="NCBI Taxonomy" id="2530383"/>
    <lineage>
        <taxon>Bacteria</taxon>
        <taxon>Bacillati</taxon>
        <taxon>Actinomycetota</taxon>
        <taxon>Actinomycetes</taxon>
        <taxon>Streptosporangiales</taxon>
        <taxon>Streptosporangiaceae</taxon>
        <taxon>Nonomuraea</taxon>
    </lineage>
</organism>
<dbReference type="SUPFAM" id="SSF53067">
    <property type="entry name" value="Actin-like ATPase domain"/>
    <property type="match status" value="1"/>
</dbReference>
<dbReference type="InterPro" id="IPR000600">
    <property type="entry name" value="ROK"/>
</dbReference>
<gene>
    <name evidence="2" type="ORF">E1286_06595</name>
</gene>
<dbReference type="Pfam" id="PF00480">
    <property type="entry name" value="ROK"/>
    <property type="match status" value="1"/>
</dbReference>
<reference evidence="2 3" key="1">
    <citation type="submission" date="2019-03" db="EMBL/GenBank/DDBJ databases">
        <title>Draft genome sequences of novel Actinobacteria.</title>
        <authorList>
            <person name="Sahin N."/>
            <person name="Ay H."/>
            <person name="Saygin H."/>
        </authorList>
    </citation>
    <scope>NUCLEOTIDE SEQUENCE [LARGE SCALE GENOMIC DNA]</scope>
    <source>
        <strain evidence="2 3">CH32</strain>
    </source>
</reference>
<dbReference type="Gene3D" id="3.30.420.40">
    <property type="match status" value="2"/>
</dbReference>
<dbReference type="OrthoDB" id="8772678at2"/>
<comment type="similarity">
    <text evidence="1">Belongs to the ROK (NagC/XylR) family.</text>
</comment>
<evidence type="ECO:0000313" key="2">
    <source>
        <dbReference type="EMBL" id="TDD53798.1"/>
    </source>
</evidence>
<dbReference type="PROSITE" id="PS01125">
    <property type="entry name" value="ROK"/>
    <property type="match status" value="1"/>
</dbReference>
<proteinExistence type="inferred from homology"/>
<accession>A0A4R4Z6K0</accession>
<comment type="caution">
    <text evidence="2">The sequence shown here is derived from an EMBL/GenBank/DDBJ whole genome shotgun (WGS) entry which is preliminary data.</text>
</comment>
<protein>
    <submittedName>
        <fullName evidence="2">ROK family protein</fullName>
    </submittedName>
</protein>
<dbReference type="InterPro" id="IPR043129">
    <property type="entry name" value="ATPase_NBD"/>
</dbReference>
<dbReference type="PANTHER" id="PTHR18964">
    <property type="entry name" value="ROK (REPRESSOR, ORF, KINASE) FAMILY"/>
    <property type="match status" value="1"/>
</dbReference>
<evidence type="ECO:0000256" key="1">
    <source>
        <dbReference type="ARBA" id="ARBA00006479"/>
    </source>
</evidence>
<sequence length="292" mass="28663">MRLGVDIGGTKIAVGLVTRDGTVHRRACAPTPAARGPRAVVRTVAELARGLGLDGVASAGVGTAGVVDPGGREIVGATDAIRDWAGTPLARLLEDELRLPVLVRNDVQAFLAGELAGTVWRSALGVTVGTGVGGALALDGRVVPGSRGAAGHLGHVPVPEAEGLACSCGAEGHVEAVAAGPAMAAASGERDLRQVVERAEAGDVAAAGVLARGGRALGRALAGVVNVWDPQVVIIGGGVLAAGDLYLAPLREALAAGILPVLTGVPIASARLGDDAVLIGAALAAGGQRGRG</sequence>
<dbReference type="EMBL" id="SMKQ01000011">
    <property type="protein sequence ID" value="TDD53798.1"/>
    <property type="molecule type" value="Genomic_DNA"/>
</dbReference>
<name>A0A4R4Z6K0_9ACTN</name>
<dbReference type="PANTHER" id="PTHR18964:SF169">
    <property type="entry name" value="N-ACETYLMANNOSAMINE KINASE"/>
    <property type="match status" value="1"/>
</dbReference>
<keyword evidence="3" id="KW-1185">Reference proteome</keyword>
<dbReference type="RefSeq" id="WP_132609738.1">
    <property type="nucleotide sequence ID" value="NZ_SMKQ01000011.1"/>
</dbReference>
<dbReference type="AlphaFoldDB" id="A0A4R4Z6K0"/>